<evidence type="ECO:0000256" key="1">
    <source>
        <dbReference type="SAM" id="MobiDB-lite"/>
    </source>
</evidence>
<dbReference type="Proteomes" id="UP000318053">
    <property type="component" value="Unassembled WGS sequence"/>
</dbReference>
<name>A0A5C5YEE0_9BACT</name>
<comment type="caution">
    <text evidence="2">The sequence shown here is derived from an EMBL/GenBank/DDBJ whole genome shotgun (WGS) entry which is preliminary data.</text>
</comment>
<protein>
    <submittedName>
        <fullName evidence="2">Uncharacterized protein</fullName>
    </submittedName>
</protein>
<feature type="compositionally biased region" description="Polar residues" evidence="1">
    <location>
        <begin position="53"/>
        <end position="69"/>
    </location>
</feature>
<dbReference type="AlphaFoldDB" id="A0A5C5YEE0"/>
<evidence type="ECO:0000313" key="2">
    <source>
        <dbReference type="EMBL" id="TWT73299.1"/>
    </source>
</evidence>
<dbReference type="OrthoDB" id="277642at2"/>
<evidence type="ECO:0000313" key="3">
    <source>
        <dbReference type="Proteomes" id="UP000318053"/>
    </source>
</evidence>
<organism evidence="2 3">
    <name type="scientific">Allorhodopirellula solitaria</name>
    <dbReference type="NCBI Taxonomy" id="2527987"/>
    <lineage>
        <taxon>Bacteria</taxon>
        <taxon>Pseudomonadati</taxon>
        <taxon>Planctomycetota</taxon>
        <taxon>Planctomycetia</taxon>
        <taxon>Pirellulales</taxon>
        <taxon>Pirellulaceae</taxon>
        <taxon>Allorhodopirellula</taxon>
    </lineage>
</organism>
<keyword evidence="3" id="KW-1185">Reference proteome</keyword>
<proteinExistence type="predicted"/>
<gene>
    <name evidence="2" type="ORF">CA85_17670</name>
</gene>
<reference evidence="2 3" key="1">
    <citation type="submission" date="2019-02" db="EMBL/GenBank/DDBJ databases">
        <title>Deep-cultivation of Planctomycetes and their phenomic and genomic characterization uncovers novel biology.</title>
        <authorList>
            <person name="Wiegand S."/>
            <person name="Jogler M."/>
            <person name="Boedeker C."/>
            <person name="Pinto D."/>
            <person name="Vollmers J."/>
            <person name="Rivas-Marin E."/>
            <person name="Kohn T."/>
            <person name="Peeters S.H."/>
            <person name="Heuer A."/>
            <person name="Rast P."/>
            <person name="Oberbeckmann S."/>
            <person name="Bunk B."/>
            <person name="Jeske O."/>
            <person name="Meyerdierks A."/>
            <person name="Storesund J.E."/>
            <person name="Kallscheuer N."/>
            <person name="Luecker S."/>
            <person name="Lage O.M."/>
            <person name="Pohl T."/>
            <person name="Merkel B.J."/>
            <person name="Hornburger P."/>
            <person name="Mueller R.-W."/>
            <person name="Bruemmer F."/>
            <person name="Labrenz M."/>
            <person name="Spormann A.M."/>
            <person name="Op Den Camp H."/>
            <person name="Overmann J."/>
            <person name="Amann R."/>
            <person name="Jetten M.S.M."/>
            <person name="Mascher T."/>
            <person name="Medema M.H."/>
            <person name="Devos D.P."/>
            <person name="Kaster A.-K."/>
            <person name="Ovreas L."/>
            <person name="Rohde M."/>
            <person name="Galperin M.Y."/>
            <person name="Jogler C."/>
        </authorList>
    </citation>
    <scope>NUCLEOTIDE SEQUENCE [LARGE SCALE GENOMIC DNA]</scope>
    <source>
        <strain evidence="2 3">CA85</strain>
    </source>
</reference>
<sequence>MAHLAIVEVSGCVLEATVSPKVNHADLTREVPDSPLVCSCGMLSIQPLKSASSRSLLGSGNAQKSSTGSEVREVNDLDSYKQPVCSNDAIHQWETIDFEGMAKEKNEKADSVMLPGVYRQLDLQCNARDISDLLEKIQERSTDARKALRRSGSKRDVILNLKHAIDSRYAEFSEVVDLLQKGEESGHQSIFLFKARTEAVRTRLRSGSEIAERLFGEDWGDDFFPLFERPIKGMQWVDCRLGLAGKPRDWLLKAYGHDQREETTDNKFGERLGDGLFQDRRLYRVRDINTVMVVRWRDPEYLEIRVDKSLARNFSDTLARLGTVAELLRPAVDVKSELVKLSMRARVTALARDRREFGSGKSGKSRVYRLGRMTVLDGVLEGAVEFRPGSDDDSIDEDHAMAASLDALLEQGGMSDRTPIEWLAPEKSIERYVPLRTVVEGPSLNVVTVQSRVSPEALDYVLEKLTSNS</sequence>
<dbReference type="EMBL" id="SJPK01000003">
    <property type="protein sequence ID" value="TWT73299.1"/>
    <property type="molecule type" value="Genomic_DNA"/>
</dbReference>
<feature type="region of interest" description="Disordered" evidence="1">
    <location>
        <begin position="53"/>
        <end position="73"/>
    </location>
</feature>
<accession>A0A5C5YEE0</accession>
<dbReference type="RefSeq" id="WP_146390835.1">
    <property type="nucleotide sequence ID" value="NZ_SJPK01000003.1"/>
</dbReference>